<keyword evidence="7 13" id="KW-0479">Metal-binding</keyword>
<keyword evidence="9" id="KW-1133">Transmembrane helix</keyword>
<dbReference type="SUPFAM" id="SSF53448">
    <property type="entry name" value="Nucleotide-diphospho-sugar transferases"/>
    <property type="match status" value="1"/>
</dbReference>
<comment type="pathway">
    <text evidence="2 13">Protein modification; protein glycosylation.</text>
</comment>
<sequence length="476" mass="53920">MLQREGSAAAPSLLRRGMSWAWACVRGGKTIGEAVSVPIRQTAASGLLLHTLVHLITPDEEYCPAWPRGSHWDRRRLFCDTYEGYGDLCSCDAPRTLPSAAPPIENSQLQDAVVGFDERRVEVFTPEPHEELAGFLAVLGLPLTVTHQLSDFVATLISKQFVFAFRHMLAKYPRADLFIVLEEDIKVSPDFFVFLNRTAKLLKEDPSLHCVSAHNDLSYPGTSRDPRALLRAASYTNYGWMVTREFAQEMVAGMENQEFEFDWDTFTYFFLRRGRECIIPEVSRSHHFGDAGVHLSQFSIRLYFSAKNYNLDPEAWVEGAEELEQGRYEALVTSMLVRARVVEVDPCQRSFPARQSMKEGDVLVLFFHYAGNLDLYRGSREWQALASCLETFALEPREGHNGLYRLRHGAAHLLLVAHPASPYSKYKPENATVFSATPEVLREAFRRGEGRLQRAPFDTKTPQQHYAYFAAAQPTA</sequence>
<keyword evidence="5" id="KW-0808">Transferase</keyword>
<dbReference type="Gene3D" id="3.90.550.10">
    <property type="entry name" value="Spore Coat Polysaccharide Biosynthesis Protein SpsA, Chain A"/>
    <property type="match status" value="1"/>
</dbReference>
<evidence type="ECO:0000256" key="5">
    <source>
        <dbReference type="ARBA" id="ARBA00022679"/>
    </source>
</evidence>
<organism evidence="14 15">
    <name type="scientific">Scylla paramamosain</name>
    <name type="common">Mud crab</name>
    <dbReference type="NCBI Taxonomy" id="85552"/>
    <lineage>
        <taxon>Eukaryota</taxon>
        <taxon>Metazoa</taxon>
        <taxon>Ecdysozoa</taxon>
        <taxon>Arthropoda</taxon>
        <taxon>Crustacea</taxon>
        <taxon>Multicrustacea</taxon>
        <taxon>Malacostraca</taxon>
        <taxon>Eumalacostraca</taxon>
        <taxon>Eucarida</taxon>
        <taxon>Decapoda</taxon>
        <taxon>Pleocyemata</taxon>
        <taxon>Brachyura</taxon>
        <taxon>Eubrachyura</taxon>
        <taxon>Portunoidea</taxon>
        <taxon>Portunidae</taxon>
        <taxon>Portuninae</taxon>
        <taxon>Scylla</taxon>
    </lineage>
</organism>
<dbReference type="EMBL" id="JARAKH010000025">
    <property type="protein sequence ID" value="KAK8390629.1"/>
    <property type="molecule type" value="Genomic_DNA"/>
</dbReference>
<evidence type="ECO:0000313" key="15">
    <source>
        <dbReference type="Proteomes" id="UP001487740"/>
    </source>
</evidence>
<dbReference type="EC" id="2.4.1.101" evidence="13"/>
<dbReference type="InterPro" id="IPR052463">
    <property type="entry name" value="O-linked_mannose_GnT"/>
</dbReference>
<dbReference type="PANTHER" id="PTHR46396">
    <property type="entry name" value="PROTEIN O-LINKED-MANNOSE BETA-1,2-N-ACETYLGLUCOSAMINYLTRANSFERASE 1"/>
    <property type="match status" value="1"/>
</dbReference>
<dbReference type="PANTHER" id="PTHR46396:SF1">
    <property type="entry name" value="PROTEIN O-LINKED-MANNOSE BETA-1,2-N-ACETYLGLUCOSAMINYLTRANSFERASE 1"/>
    <property type="match status" value="1"/>
</dbReference>
<name>A0AAW0TSG4_SCYPA</name>
<evidence type="ECO:0000256" key="6">
    <source>
        <dbReference type="ARBA" id="ARBA00022692"/>
    </source>
</evidence>
<evidence type="ECO:0000256" key="4">
    <source>
        <dbReference type="ARBA" id="ARBA00022676"/>
    </source>
</evidence>
<keyword evidence="12 13" id="KW-0464">Manganese</keyword>
<gene>
    <name evidence="14" type="ORF">O3P69_010373</name>
</gene>
<dbReference type="Pfam" id="PF03071">
    <property type="entry name" value="GNT-I"/>
    <property type="match status" value="1"/>
</dbReference>
<reference evidence="14 15" key="1">
    <citation type="submission" date="2023-03" db="EMBL/GenBank/DDBJ databases">
        <title>High-quality genome of Scylla paramamosain provides insights in environmental adaptation.</title>
        <authorList>
            <person name="Zhang L."/>
        </authorList>
    </citation>
    <scope>NUCLEOTIDE SEQUENCE [LARGE SCALE GENOMIC DNA]</scope>
    <source>
        <strain evidence="14">LZ_2023a</strain>
        <tissue evidence="14">Muscle</tissue>
    </source>
</reference>
<dbReference type="GO" id="GO:0047223">
    <property type="term" value="F:beta-1,3-galactosyl-O-glycosyl-glycoprotein beta-1,3-N-acetylglucosaminyltransferase activity"/>
    <property type="evidence" value="ECO:0007669"/>
    <property type="project" value="TreeGrafter"/>
</dbReference>
<comment type="similarity">
    <text evidence="3 13">Belongs to the glycosyltransferase 13 family.</text>
</comment>
<comment type="catalytic activity">
    <reaction evidence="13">
        <text>N(4)-(alpha-D-Man-(1-&gt;3)-[alpha-D-Man-(1-&gt;3)-[alpha-D-Man-(1-&gt;6)]-alpha-D-Man-(1-&gt;6)]-beta-D-Man-(1-&gt;4)-beta-D-GlcNAc-(1-&gt;4)-beta-D-GlcNAc)-L-asparaginyl-[protein] (N-glucan mannose isomer 5A1,2) + UDP-N-acetyl-alpha-D-glucosamine = N(4)-{beta-D-GlcNAc-(1-&gt;2)-alpha-D-Man-(1-&gt;3)-[alpha-D-Man-(1-&gt;3)-[alpha-D-Man-(1-&gt;6)]-alpha-D-Man-(1-&gt;6)]-beta-D-Man-(1-&gt;4)-beta-D-GlcNAc-(1-&gt;4)-beta-D-GlcNAc}-L-asparaginyl-[protein] + UDP + H(+)</text>
        <dbReference type="Rhea" id="RHEA:11456"/>
        <dbReference type="Rhea" id="RHEA-COMP:14367"/>
        <dbReference type="Rhea" id="RHEA-COMP:14368"/>
        <dbReference type="ChEBI" id="CHEBI:15378"/>
        <dbReference type="ChEBI" id="CHEBI:57705"/>
        <dbReference type="ChEBI" id="CHEBI:58223"/>
        <dbReference type="ChEBI" id="CHEBI:59087"/>
        <dbReference type="ChEBI" id="CHEBI:60625"/>
        <dbReference type="EC" id="2.4.1.101"/>
    </reaction>
</comment>
<dbReference type="GO" id="GO:0003827">
    <property type="term" value="F:alpha-1,3-mannosylglycoprotein 2-beta-N-acetylglucosaminyltransferase activity"/>
    <property type="evidence" value="ECO:0007669"/>
    <property type="project" value="UniProtKB-UniRule"/>
</dbReference>
<dbReference type="GO" id="GO:0000139">
    <property type="term" value="C:Golgi membrane"/>
    <property type="evidence" value="ECO:0007669"/>
    <property type="project" value="UniProtKB-SubCell"/>
</dbReference>
<dbReference type="Proteomes" id="UP001487740">
    <property type="component" value="Unassembled WGS sequence"/>
</dbReference>
<keyword evidence="15" id="KW-1185">Reference proteome</keyword>
<comment type="caution">
    <text evidence="14">The sequence shown here is derived from an EMBL/GenBank/DDBJ whole genome shotgun (WGS) entry which is preliminary data.</text>
</comment>
<keyword evidence="6" id="KW-0812">Transmembrane</keyword>
<evidence type="ECO:0000256" key="13">
    <source>
        <dbReference type="RuleBase" id="RU368119"/>
    </source>
</evidence>
<proteinExistence type="inferred from homology"/>
<keyword evidence="10 13" id="KW-0333">Golgi apparatus</keyword>
<comment type="function">
    <text evidence="13">Initiates complex N-linked carbohydrate formation. Essential for the conversion of high-mannose to hybrid and complex N-glycans.</text>
</comment>
<evidence type="ECO:0000256" key="2">
    <source>
        <dbReference type="ARBA" id="ARBA00004922"/>
    </source>
</evidence>
<dbReference type="InterPro" id="IPR004139">
    <property type="entry name" value="Glyco_trans_13"/>
</dbReference>
<comment type="subcellular location">
    <subcellularLocation>
        <location evidence="1 13">Golgi apparatus membrane</location>
        <topology evidence="1 13">Single-pass type II membrane protein</topology>
    </subcellularLocation>
</comment>
<accession>A0AAW0TSG4</accession>
<evidence type="ECO:0000256" key="12">
    <source>
        <dbReference type="ARBA" id="ARBA00023211"/>
    </source>
</evidence>
<evidence type="ECO:0000256" key="1">
    <source>
        <dbReference type="ARBA" id="ARBA00004323"/>
    </source>
</evidence>
<dbReference type="GO" id="GO:0030145">
    <property type="term" value="F:manganese ion binding"/>
    <property type="evidence" value="ECO:0007669"/>
    <property type="project" value="UniProtKB-UniRule"/>
</dbReference>
<evidence type="ECO:0000256" key="7">
    <source>
        <dbReference type="ARBA" id="ARBA00022723"/>
    </source>
</evidence>
<dbReference type="AlphaFoldDB" id="A0AAW0TSG4"/>
<evidence type="ECO:0000256" key="8">
    <source>
        <dbReference type="ARBA" id="ARBA00022968"/>
    </source>
</evidence>
<dbReference type="GO" id="GO:0016266">
    <property type="term" value="P:protein O-linked glycosylation via N-acetyl-galactosamine"/>
    <property type="evidence" value="ECO:0007669"/>
    <property type="project" value="TreeGrafter"/>
</dbReference>
<protein>
    <recommendedName>
        <fullName evidence="13">Alpha-1,3-mannosyl-glycoprotein 2-beta-N-acetylglucosaminyltransferase</fullName>
        <shortName evidence="13">GNT-I</shortName>
        <shortName evidence="13">GlcNAc-T I</shortName>
        <ecNumber evidence="13">2.4.1.101</ecNumber>
    </recommendedName>
    <alternativeName>
        <fullName evidence="13">N-glycosyl-oligosaccharide-glycoprotein N-acetylglucosaminyltransferase I</fullName>
    </alternativeName>
</protein>
<keyword evidence="4 13" id="KW-0328">Glycosyltransferase</keyword>
<keyword evidence="11" id="KW-0472">Membrane</keyword>
<evidence type="ECO:0000313" key="14">
    <source>
        <dbReference type="EMBL" id="KAK8390629.1"/>
    </source>
</evidence>
<evidence type="ECO:0000256" key="3">
    <source>
        <dbReference type="ARBA" id="ARBA00006492"/>
    </source>
</evidence>
<evidence type="ECO:0000256" key="9">
    <source>
        <dbReference type="ARBA" id="ARBA00022989"/>
    </source>
</evidence>
<evidence type="ECO:0000256" key="11">
    <source>
        <dbReference type="ARBA" id="ARBA00023136"/>
    </source>
</evidence>
<keyword evidence="8 13" id="KW-0735">Signal-anchor</keyword>
<comment type="cofactor">
    <cofactor evidence="13">
        <name>Mn(2+)</name>
        <dbReference type="ChEBI" id="CHEBI:29035"/>
    </cofactor>
    <text evidence="13">The cofactor is mostly bound to the substrate.</text>
</comment>
<evidence type="ECO:0000256" key="10">
    <source>
        <dbReference type="ARBA" id="ARBA00023034"/>
    </source>
</evidence>
<dbReference type="InterPro" id="IPR029044">
    <property type="entry name" value="Nucleotide-diphossugar_trans"/>
</dbReference>